<dbReference type="GO" id="GO:0003700">
    <property type="term" value="F:DNA-binding transcription factor activity"/>
    <property type="evidence" value="ECO:0007669"/>
    <property type="project" value="InterPro"/>
</dbReference>
<evidence type="ECO:0000256" key="4">
    <source>
        <dbReference type="ARBA" id="ARBA00023125"/>
    </source>
</evidence>
<dbReference type="SUPFAM" id="SSF46785">
    <property type="entry name" value="Winged helix' DNA-binding domain"/>
    <property type="match status" value="1"/>
</dbReference>
<protein>
    <submittedName>
        <fullName evidence="8">PLP-dependent aminotransferase family protein</fullName>
    </submittedName>
</protein>
<feature type="domain" description="HTH gntR-type" evidence="7">
    <location>
        <begin position="21"/>
        <end position="89"/>
    </location>
</feature>
<keyword evidence="8" id="KW-0808">Transferase</keyword>
<dbReference type="PANTHER" id="PTHR46577">
    <property type="entry name" value="HTH-TYPE TRANSCRIPTIONAL REGULATORY PROTEIN GABR"/>
    <property type="match status" value="1"/>
</dbReference>
<keyword evidence="3" id="KW-0805">Transcription regulation</keyword>
<dbReference type="AlphaFoldDB" id="A0A4V2MP02"/>
<dbReference type="PANTHER" id="PTHR46577:SF1">
    <property type="entry name" value="HTH-TYPE TRANSCRIPTIONAL REGULATORY PROTEIN GABR"/>
    <property type="match status" value="1"/>
</dbReference>
<dbReference type="GO" id="GO:0008483">
    <property type="term" value="F:transaminase activity"/>
    <property type="evidence" value="ECO:0007669"/>
    <property type="project" value="UniProtKB-KW"/>
</dbReference>
<keyword evidence="9" id="KW-1185">Reference proteome</keyword>
<dbReference type="Gene3D" id="1.10.10.10">
    <property type="entry name" value="Winged helix-like DNA-binding domain superfamily/Winged helix DNA-binding domain"/>
    <property type="match status" value="1"/>
</dbReference>
<feature type="compositionally biased region" description="Pro residues" evidence="6">
    <location>
        <begin position="512"/>
        <end position="524"/>
    </location>
</feature>
<dbReference type="SMART" id="SM00345">
    <property type="entry name" value="HTH_GNTR"/>
    <property type="match status" value="1"/>
</dbReference>
<accession>A0A4V2MP02</accession>
<dbReference type="CDD" id="cd07377">
    <property type="entry name" value="WHTH_GntR"/>
    <property type="match status" value="1"/>
</dbReference>
<dbReference type="GO" id="GO:0003677">
    <property type="term" value="F:DNA binding"/>
    <property type="evidence" value="ECO:0007669"/>
    <property type="project" value="UniProtKB-KW"/>
</dbReference>
<dbReference type="Pfam" id="PF00392">
    <property type="entry name" value="GntR"/>
    <property type="match status" value="1"/>
</dbReference>
<dbReference type="Pfam" id="PF00155">
    <property type="entry name" value="Aminotran_1_2"/>
    <property type="match status" value="1"/>
</dbReference>
<dbReference type="GO" id="GO:0030170">
    <property type="term" value="F:pyridoxal phosphate binding"/>
    <property type="evidence" value="ECO:0007669"/>
    <property type="project" value="InterPro"/>
</dbReference>
<evidence type="ECO:0000259" key="7">
    <source>
        <dbReference type="PROSITE" id="PS50949"/>
    </source>
</evidence>
<dbReference type="Proteomes" id="UP000291301">
    <property type="component" value="Unassembled WGS sequence"/>
</dbReference>
<dbReference type="CDD" id="cd00609">
    <property type="entry name" value="AAT_like"/>
    <property type="match status" value="1"/>
</dbReference>
<evidence type="ECO:0000256" key="5">
    <source>
        <dbReference type="ARBA" id="ARBA00023163"/>
    </source>
</evidence>
<dbReference type="OrthoDB" id="9808770at2"/>
<dbReference type="InterPro" id="IPR036388">
    <property type="entry name" value="WH-like_DNA-bd_sf"/>
</dbReference>
<comment type="caution">
    <text evidence="8">The sequence shown here is derived from an EMBL/GenBank/DDBJ whole genome shotgun (WGS) entry which is preliminary data.</text>
</comment>
<evidence type="ECO:0000313" key="9">
    <source>
        <dbReference type="Proteomes" id="UP000291301"/>
    </source>
</evidence>
<dbReference type="InterPro" id="IPR036390">
    <property type="entry name" value="WH_DNA-bd_sf"/>
</dbReference>
<dbReference type="InterPro" id="IPR015421">
    <property type="entry name" value="PyrdxlP-dep_Trfase_major"/>
</dbReference>
<keyword evidence="2" id="KW-0663">Pyridoxal phosphate</keyword>
<dbReference type="RefSeq" id="WP_131567459.1">
    <property type="nucleotide sequence ID" value="NZ_JAINFK010000004.1"/>
</dbReference>
<sequence>MVKHSGGALLPSLSVDRELPTSISAQLAAALRDLILSGALQPGERLPSSRTLARDQGVSRTTAVNVYDKLTAEGLIESRVGAGAYVSDALEQGGAAVPPVSTRNAAALSGVRPRLAQLSSDASEQYFPRIDHPEKPRSFITGTPAYDAFPVALWARLTARYWRQARSTIMRYPDADGLMDLRKAVASHLRANRGILCSPEEIFIFNGAQDAFNRIGAMLLDPGDTVWFENPGPIGARNSLISAGAKLVPLPIDDEGIDVATGLLKAPDFRLAFVTPAHQHPLGVTMSLRRRFELLRAADQAGAWIVEDDYVGEFHYAGRPVPTLKNVDTSGRVIYVGTFSKTLFPALRLGFVVAPPELVDVFHRIAGATMQGAPTEMQSVVASFIEEGHFAAHIRRMRRIYGERRKALMEAANDHLPGLLTVKATDTGLHAFGELAPHFDENEVSHRAAVLGLLASPVSRFAIGDVKQQGLILGFSGVPPREIDAGVTTLAELLREMNDQEGARPESSAAIPHPPAPRRPPEPQPSLSVR</sequence>
<keyword evidence="8" id="KW-0032">Aminotransferase</keyword>
<evidence type="ECO:0000256" key="6">
    <source>
        <dbReference type="SAM" id="MobiDB-lite"/>
    </source>
</evidence>
<dbReference type="SUPFAM" id="SSF53383">
    <property type="entry name" value="PLP-dependent transferases"/>
    <property type="match status" value="1"/>
</dbReference>
<dbReference type="EMBL" id="SJST01000002">
    <property type="protein sequence ID" value="TCD15407.1"/>
    <property type="molecule type" value="Genomic_DNA"/>
</dbReference>
<evidence type="ECO:0000256" key="2">
    <source>
        <dbReference type="ARBA" id="ARBA00022898"/>
    </source>
</evidence>
<name>A0A4V2MP02_9HYPH</name>
<evidence type="ECO:0000256" key="1">
    <source>
        <dbReference type="ARBA" id="ARBA00005384"/>
    </source>
</evidence>
<comment type="similarity">
    <text evidence="1">In the C-terminal section; belongs to the class-I pyridoxal-phosphate-dependent aminotransferase family.</text>
</comment>
<evidence type="ECO:0000256" key="3">
    <source>
        <dbReference type="ARBA" id="ARBA00023015"/>
    </source>
</evidence>
<dbReference type="InterPro" id="IPR000524">
    <property type="entry name" value="Tscrpt_reg_HTH_GntR"/>
</dbReference>
<dbReference type="Gene3D" id="3.40.640.10">
    <property type="entry name" value="Type I PLP-dependent aspartate aminotransferase-like (Major domain)"/>
    <property type="match status" value="1"/>
</dbReference>
<gene>
    <name evidence="8" type="ORF">E0D97_07715</name>
</gene>
<proteinExistence type="inferred from homology"/>
<keyword evidence="4" id="KW-0238">DNA-binding</keyword>
<evidence type="ECO:0000313" key="8">
    <source>
        <dbReference type="EMBL" id="TCD15407.1"/>
    </source>
</evidence>
<feature type="region of interest" description="Disordered" evidence="6">
    <location>
        <begin position="496"/>
        <end position="530"/>
    </location>
</feature>
<dbReference type="PROSITE" id="PS50949">
    <property type="entry name" value="HTH_GNTR"/>
    <property type="match status" value="1"/>
</dbReference>
<dbReference type="PRINTS" id="PR00035">
    <property type="entry name" value="HTHGNTR"/>
</dbReference>
<organism evidence="8 9">
    <name type="scientific">Oricola cellulosilytica</name>
    <dbReference type="NCBI Taxonomy" id="1429082"/>
    <lineage>
        <taxon>Bacteria</taxon>
        <taxon>Pseudomonadati</taxon>
        <taxon>Pseudomonadota</taxon>
        <taxon>Alphaproteobacteria</taxon>
        <taxon>Hyphomicrobiales</taxon>
        <taxon>Ahrensiaceae</taxon>
        <taxon>Oricola</taxon>
    </lineage>
</organism>
<dbReference type="InterPro" id="IPR015424">
    <property type="entry name" value="PyrdxlP-dep_Trfase"/>
</dbReference>
<reference evidence="8 9" key="1">
    <citation type="journal article" date="2015" name="Antonie Van Leeuwenhoek">
        <title>Oricola cellulosilytica gen. nov., sp. nov., a cellulose-degrading bacterium of the family Phyllobacteriaceae isolated from surface seashore water, and emended descriptions of Mesorhizobium loti and Phyllobacterium myrsinacearum.</title>
        <authorList>
            <person name="Hameed A."/>
            <person name="Shahina M."/>
            <person name="Lai W.A."/>
            <person name="Lin S.Y."/>
            <person name="Young L.S."/>
            <person name="Liu Y.C."/>
            <person name="Hsu Y.H."/>
            <person name="Young C.C."/>
        </authorList>
    </citation>
    <scope>NUCLEOTIDE SEQUENCE [LARGE SCALE GENOMIC DNA]</scope>
    <source>
        <strain evidence="8 9">KCTC 52183</strain>
    </source>
</reference>
<dbReference type="InterPro" id="IPR004839">
    <property type="entry name" value="Aminotransferase_I/II_large"/>
</dbReference>
<dbReference type="InterPro" id="IPR051446">
    <property type="entry name" value="HTH_trans_reg/aminotransferase"/>
</dbReference>
<keyword evidence="5" id="KW-0804">Transcription</keyword>